<sequence length="756" mass="85533">MMQIAREFFNLPEEERLKSYSDDPSKTTRLSTSFNIRTEKVANWRDFLRLHCYPLEDYVHEWPTNPAYFRDHVAEYCRSVRGLALQLIEAISESLGLDKDYISRQLGQHGQHMALNYYPPCPQPDLTYGLPRHTDLNLIKILLQDDVPGLQVLRNGLIFFNKKHEKKNSSDALAAPVPYPDDEKTGSPCFVERTPTALERTSAAVRGRLRAALLERVEAVDIQLTLTDVLIDTMLDDMRSQWGYSSSDDNMDLVKPLIPSTRQPIKPSTKRPIRQPTSSTRKQVTQSITSTRIPVKVTVPSTKRPVIPSIRKLVTQSITSTRIPVTLPVPSTRKPVTQSITSTRIPIKLPVPSTKRLVTQLIPSTRKPVKQSVLSTRKPLKQSLLSTRKPIPIPSTRKLITQSIPSTRRTVKQPITSTRKPVTQLITSARIPIEQPVPSNKTQLISSARKPIKQSIPCTSKPVKQSIPCTRKLVKQSIPCTRKPVKQSIPCTRKLVKQSIPCTRKPVKQSIPCTRKPLKQSILSTRKPIPILSTSKIVTQSIIHYTRQPIKQPIPYTGKPVKQPIPSTRKPPSPTLKTTSTIPTTVDDSHYQRKVTPRWKNSRVLYSGCWCISCIAEFDKMDVRFLTNTHLLQETPNSCMHLMCTAIHSSNCLSCCTVVLHFFLSPLLVAQGFVPLSLSNVILMVAVSCYHYPNFLGCDGKKSFDLGDHHYPYTHLYSDKMIFQHLQREFEAALASQTQVFFEHIWLISVAGLLQQ</sequence>
<accession>A0ACB8ZC92</accession>
<evidence type="ECO:0000313" key="1">
    <source>
        <dbReference type="EMBL" id="KAI3694920.1"/>
    </source>
</evidence>
<organism evidence="1 2">
    <name type="scientific">Smallanthus sonchifolius</name>
    <dbReference type="NCBI Taxonomy" id="185202"/>
    <lineage>
        <taxon>Eukaryota</taxon>
        <taxon>Viridiplantae</taxon>
        <taxon>Streptophyta</taxon>
        <taxon>Embryophyta</taxon>
        <taxon>Tracheophyta</taxon>
        <taxon>Spermatophyta</taxon>
        <taxon>Magnoliopsida</taxon>
        <taxon>eudicotyledons</taxon>
        <taxon>Gunneridae</taxon>
        <taxon>Pentapetalae</taxon>
        <taxon>asterids</taxon>
        <taxon>campanulids</taxon>
        <taxon>Asterales</taxon>
        <taxon>Asteraceae</taxon>
        <taxon>Asteroideae</taxon>
        <taxon>Heliantheae alliance</taxon>
        <taxon>Millerieae</taxon>
        <taxon>Smallanthus</taxon>
    </lineage>
</organism>
<evidence type="ECO:0000313" key="2">
    <source>
        <dbReference type="Proteomes" id="UP001056120"/>
    </source>
</evidence>
<dbReference type="EMBL" id="CM042043">
    <property type="protein sequence ID" value="KAI3694920.1"/>
    <property type="molecule type" value="Genomic_DNA"/>
</dbReference>
<proteinExistence type="predicted"/>
<keyword evidence="2" id="KW-1185">Reference proteome</keyword>
<gene>
    <name evidence="1" type="ORF">L1987_77904</name>
</gene>
<dbReference type="Proteomes" id="UP001056120">
    <property type="component" value="Linkage Group LG26"/>
</dbReference>
<name>A0ACB8ZC92_9ASTR</name>
<reference evidence="1 2" key="2">
    <citation type="journal article" date="2022" name="Mol. Ecol. Resour.">
        <title>The genomes of chicory, endive, great burdock and yacon provide insights into Asteraceae paleo-polyploidization history and plant inulin production.</title>
        <authorList>
            <person name="Fan W."/>
            <person name="Wang S."/>
            <person name="Wang H."/>
            <person name="Wang A."/>
            <person name="Jiang F."/>
            <person name="Liu H."/>
            <person name="Zhao H."/>
            <person name="Xu D."/>
            <person name="Zhang Y."/>
        </authorList>
    </citation>
    <scope>NUCLEOTIDE SEQUENCE [LARGE SCALE GENOMIC DNA]</scope>
    <source>
        <strain evidence="2">cv. Yunnan</strain>
        <tissue evidence="1">Leaves</tissue>
    </source>
</reference>
<comment type="caution">
    <text evidence="1">The sequence shown here is derived from an EMBL/GenBank/DDBJ whole genome shotgun (WGS) entry which is preliminary data.</text>
</comment>
<reference evidence="2" key="1">
    <citation type="journal article" date="2022" name="Mol. Ecol. Resour.">
        <title>The genomes of chicory, endive, great burdock and yacon provide insights into Asteraceae palaeo-polyploidization history and plant inulin production.</title>
        <authorList>
            <person name="Fan W."/>
            <person name="Wang S."/>
            <person name="Wang H."/>
            <person name="Wang A."/>
            <person name="Jiang F."/>
            <person name="Liu H."/>
            <person name="Zhao H."/>
            <person name="Xu D."/>
            <person name="Zhang Y."/>
        </authorList>
    </citation>
    <scope>NUCLEOTIDE SEQUENCE [LARGE SCALE GENOMIC DNA]</scope>
    <source>
        <strain evidence="2">cv. Yunnan</strain>
    </source>
</reference>
<protein>
    <submittedName>
        <fullName evidence="1">Uncharacterized protein</fullName>
    </submittedName>
</protein>